<gene>
    <name evidence="1" type="ORF">CRE_10331</name>
</gene>
<dbReference type="Proteomes" id="UP000008281">
    <property type="component" value="Unassembled WGS sequence"/>
</dbReference>
<name>E3M6I4_CAERE</name>
<organism evidence="2">
    <name type="scientific">Caenorhabditis remanei</name>
    <name type="common">Caenorhabditis vulgaris</name>
    <dbReference type="NCBI Taxonomy" id="31234"/>
    <lineage>
        <taxon>Eukaryota</taxon>
        <taxon>Metazoa</taxon>
        <taxon>Ecdysozoa</taxon>
        <taxon>Nematoda</taxon>
        <taxon>Chromadorea</taxon>
        <taxon>Rhabditida</taxon>
        <taxon>Rhabditina</taxon>
        <taxon>Rhabditomorpha</taxon>
        <taxon>Rhabditoidea</taxon>
        <taxon>Rhabditidae</taxon>
        <taxon>Peloderinae</taxon>
        <taxon>Caenorhabditis</taxon>
    </lineage>
</organism>
<dbReference type="AlphaFoldDB" id="E3M6I4"/>
<evidence type="ECO:0000313" key="2">
    <source>
        <dbReference type="Proteomes" id="UP000008281"/>
    </source>
</evidence>
<proteinExistence type="predicted"/>
<evidence type="ECO:0000313" key="1">
    <source>
        <dbReference type="EMBL" id="EFO92868.1"/>
    </source>
</evidence>
<accession>E3M6I4</accession>
<protein>
    <submittedName>
        <fullName evidence="1">Uncharacterized protein</fullName>
    </submittedName>
</protein>
<keyword evidence="2" id="KW-1185">Reference proteome</keyword>
<dbReference type="InParanoid" id="E3M6I4"/>
<sequence length="117" mass="13853">MNSLDICTRADQELPYCYQLLILIYLFPIPRDYIQKPFKYFPDFEVRGMINATVQMVLNFRGVYLTTSFMKIDFRAESLFEVNEPMMTVTDEAINKECLKMVMLIRSRTTRSRTKPS</sequence>
<reference evidence="1" key="1">
    <citation type="submission" date="2007-07" db="EMBL/GenBank/DDBJ databases">
        <title>PCAP assembly of the Caenorhabditis remanei genome.</title>
        <authorList>
            <consortium name="The Caenorhabditis remanei Sequencing Consortium"/>
            <person name="Wilson R.K."/>
        </authorList>
    </citation>
    <scope>NUCLEOTIDE SEQUENCE [LARGE SCALE GENOMIC DNA]</scope>
    <source>
        <strain evidence="1">PB4641</strain>
    </source>
</reference>
<dbReference type="EMBL" id="DS268426">
    <property type="protein sequence ID" value="EFO92868.1"/>
    <property type="molecule type" value="Genomic_DNA"/>
</dbReference>
<dbReference type="HOGENOM" id="CLU_2087053_0_0_1"/>